<organism evidence="1 2">
    <name type="scientific">Prevotella nigrescens CC14M</name>
    <dbReference type="NCBI Taxonomy" id="1073366"/>
    <lineage>
        <taxon>Bacteria</taxon>
        <taxon>Pseudomonadati</taxon>
        <taxon>Bacteroidota</taxon>
        <taxon>Bacteroidia</taxon>
        <taxon>Bacteroidales</taxon>
        <taxon>Prevotellaceae</taxon>
        <taxon>Prevotella</taxon>
    </lineage>
</organism>
<gene>
    <name evidence="1" type="ORF">HMPREF1173_01984</name>
</gene>
<name>V8CLQ8_9BACT</name>
<sequence length="132" mass="14511">MNIILIGILVIVGMGVIVGASTLISRHNSTEPDVVAPAAGDCATCSGINDDCEQTCMMEAATKEVEYYDDEELDRFKGKESGEYTDDEAEEFSEVLYTMRPDEAKGWNRSLILRGINVPNQIKDDLITMIEG</sequence>
<accession>V8CLQ8</accession>
<keyword evidence="2" id="KW-1185">Reference proteome</keyword>
<dbReference type="EMBL" id="AZJH01000032">
    <property type="protein sequence ID" value="ETD28027.1"/>
    <property type="molecule type" value="Genomic_DNA"/>
</dbReference>
<dbReference type="Proteomes" id="UP000018727">
    <property type="component" value="Unassembled WGS sequence"/>
</dbReference>
<proteinExistence type="predicted"/>
<dbReference type="AlphaFoldDB" id="V8CLQ8"/>
<dbReference type="HOGENOM" id="CLU_126548_0_0_10"/>
<dbReference type="RefSeq" id="WP_023926142.1">
    <property type="nucleotide sequence ID" value="NZ_KI669421.1"/>
</dbReference>
<dbReference type="PATRIC" id="fig|1073366.3.peg.2036"/>
<comment type="caution">
    <text evidence="1">The sequence shown here is derived from an EMBL/GenBank/DDBJ whole genome shotgun (WGS) entry which is preliminary data.</text>
</comment>
<protein>
    <recommendedName>
        <fullName evidence="3">Phospholipase</fullName>
    </recommendedName>
</protein>
<evidence type="ECO:0000313" key="1">
    <source>
        <dbReference type="EMBL" id="ETD28027.1"/>
    </source>
</evidence>
<evidence type="ECO:0000313" key="2">
    <source>
        <dbReference type="Proteomes" id="UP000018727"/>
    </source>
</evidence>
<reference evidence="1 2" key="1">
    <citation type="submission" date="2013-10" db="EMBL/GenBank/DDBJ databases">
        <title>The Genome Sequence of Prevotella nigrescens CC14M.</title>
        <authorList>
            <consortium name="The Broad Institute Genomics Platform"/>
            <person name="Earl A."/>
            <person name="Allen-Vercoe E."/>
            <person name="Daigneault M."/>
            <person name="Young S.K."/>
            <person name="Zeng Q."/>
            <person name="Gargeya S."/>
            <person name="Fitzgerald M."/>
            <person name="Abouelleil A."/>
            <person name="Alvarado L."/>
            <person name="Chapman S.B."/>
            <person name="Gainer-Dewar J."/>
            <person name="Goldberg J."/>
            <person name="Griggs A."/>
            <person name="Gujja S."/>
            <person name="Hansen M."/>
            <person name="Howarth C."/>
            <person name="Imamovic A."/>
            <person name="Ireland A."/>
            <person name="Larimer J."/>
            <person name="McCowan C."/>
            <person name="Murphy C."/>
            <person name="Pearson M."/>
            <person name="Poon T.W."/>
            <person name="Priest M."/>
            <person name="Roberts A."/>
            <person name="Saif S."/>
            <person name="Shea T."/>
            <person name="Sykes S."/>
            <person name="Wortman J."/>
            <person name="Nusbaum C."/>
            <person name="Birren B."/>
        </authorList>
    </citation>
    <scope>NUCLEOTIDE SEQUENCE [LARGE SCALE GENOMIC DNA]</scope>
    <source>
        <strain evidence="1 2">CC14M</strain>
    </source>
</reference>
<evidence type="ECO:0008006" key="3">
    <source>
        <dbReference type="Google" id="ProtNLM"/>
    </source>
</evidence>
<dbReference type="OrthoDB" id="1097760at2"/>